<reference evidence="2 3" key="1">
    <citation type="submission" date="2021-03" db="EMBL/GenBank/DDBJ databases">
        <title>Whole genome shotgun sequence of Actinoplanes toevensis NBRC 105298.</title>
        <authorList>
            <person name="Komaki H."/>
            <person name="Tamura T."/>
        </authorList>
    </citation>
    <scope>NUCLEOTIDE SEQUENCE [LARGE SCALE GENOMIC DNA]</scope>
    <source>
        <strain evidence="2 3">NBRC 105298</strain>
    </source>
</reference>
<evidence type="ECO:0000313" key="2">
    <source>
        <dbReference type="EMBL" id="GIM90066.1"/>
    </source>
</evidence>
<feature type="region of interest" description="Disordered" evidence="1">
    <location>
        <begin position="69"/>
        <end position="88"/>
    </location>
</feature>
<accession>A0A919W7S0</accession>
<dbReference type="EMBL" id="BOQN01000022">
    <property type="protein sequence ID" value="GIM90066.1"/>
    <property type="molecule type" value="Genomic_DNA"/>
</dbReference>
<protein>
    <submittedName>
        <fullName evidence="2">Uncharacterized protein</fullName>
    </submittedName>
</protein>
<evidence type="ECO:0000313" key="3">
    <source>
        <dbReference type="Proteomes" id="UP000677082"/>
    </source>
</evidence>
<proteinExistence type="predicted"/>
<dbReference type="AlphaFoldDB" id="A0A919W7S0"/>
<gene>
    <name evidence="2" type="ORF">Ato02nite_018590</name>
</gene>
<dbReference type="RefSeq" id="WP_213006005.1">
    <property type="nucleotide sequence ID" value="NZ_BOQN01000022.1"/>
</dbReference>
<organism evidence="2 3">
    <name type="scientific">Paractinoplanes toevensis</name>
    <dbReference type="NCBI Taxonomy" id="571911"/>
    <lineage>
        <taxon>Bacteria</taxon>
        <taxon>Bacillati</taxon>
        <taxon>Actinomycetota</taxon>
        <taxon>Actinomycetes</taxon>
        <taxon>Micromonosporales</taxon>
        <taxon>Micromonosporaceae</taxon>
        <taxon>Paractinoplanes</taxon>
    </lineage>
</organism>
<evidence type="ECO:0000256" key="1">
    <source>
        <dbReference type="SAM" id="MobiDB-lite"/>
    </source>
</evidence>
<keyword evidence="3" id="KW-1185">Reference proteome</keyword>
<name>A0A919W7S0_9ACTN</name>
<comment type="caution">
    <text evidence="2">The sequence shown here is derived from an EMBL/GenBank/DDBJ whole genome shotgun (WGS) entry which is preliminary data.</text>
</comment>
<sequence length="88" mass="9279">MPDSHASVDELAAQAADPDIPKRAYIGPGIQGHDHQPGHAEVLDRLHAILTRALPADASKLIMADAGAARPSPEVPFVDPQFERPSGV</sequence>
<dbReference type="Proteomes" id="UP000677082">
    <property type="component" value="Unassembled WGS sequence"/>
</dbReference>